<sequence>MVNVGFETKRIRYFVPMRVGWFVAIYVNGSSRRKFLFSIDFNELTRNLYQLTSIRDVSCKLASFFPLKTINYTIDAIYPLRGERACKLPGPNHGCFVSKKTHCPYGKYFMRGCAE</sequence>
<evidence type="ECO:0000313" key="1">
    <source>
        <dbReference type="EMBL" id="RLK07418.1"/>
    </source>
</evidence>
<comment type="caution">
    <text evidence="1">The sequence shown here is derived from an EMBL/GenBank/DDBJ whole genome shotgun (WGS) entry which is preliminary data.</text>
</comment>
<proteinExistence type="predicted"/>
<protein>
    <submittedName>
        <fullName evidence="1">Uncharacterized protein</fullName>
    </submittedName>
</protein>
<keyword evidence="2" id="KW-1185">Reference proteome</keyword>
<accession>A0A497ZJG4</accession>
<name>A0A497ZJG4_9RHOB</name>
<evidence type="ECO:0000313" key="2">
    <source>
        <dbReference type="Proteomes" id="UP000271700"/>
    </source>
</evidence>
<reference evidence="1 2" key="1">
    <citation type="submission" date="2018-10" db="EMBL/GenBank/DDBJ databases">
        <title>Genomic Encyclopedia of Archaeal and Bacterial Type Strains, Phase II (KMG-II): from individual species to whole genera.</title>
        <authorList>
            <person name="Goeker M."/>
        </authorList>
    </citation>
    <scope>NUCLEOTIDE SEQUENCE [LARGE SCALE GENOMIC DNA]</scope>
    <source>
        <strain evidence="1 2">DSM 29317</strain>
    </source>
</reference>
<organism evidence="1 2">
    <name type="scientific">Ruegeria conchae</name>
    <dbReference type="NCBI Taxonomy" id="981384"/>
    <lineage>
        <taxon>Bacteria</taxon>
        <taxon>Pseudomonadati</taxon>
        <taxon>Pseudomonadota</taxon>
        <taxon>Alphaproteobacteria</taxon>
        <taxon>Rhodobacterales</taxon>
        <taxon>Roseobacteraceae</taxon>
        <taxon>Ruegeria</taxon>
    </lineage>
</organism>
<dbReference type="AlphaFoldDB" id="A0A497ZJG4"/>
<dbReference type="STRING" id="981384.GCA_000192475_02138"/>
<dbReference type="Proteomes" id="UP000271700">
    <property type="component" value="Unassembled WGS sequence"/>
</dbReference>
<dbReference type="EMBL" id="RCCT01000003">
    <property type="protein sequence ID" value="RLK07418.1"/>
    <property type="molecule type" value="Genomic_DNA"/>
</dbReference>
<gene>
    <name evidence="1" type="ORF">CLV75_2541</name>
</gene>